<keyword evidence="4" id="KW-0067">ATP-binding</keyword>
<name>A0A1D2VLC1_9ASCO</name>
<evidence type="ECO:0000256" key="1">
    <source>
        <dbReference type="ARBA" id="ARBA00006432"/>
    </source>
</evidence>
<protein>
    <submittedName>
        <fullName evidence="8">Long chain fatty acyl-CoA synthetase</fullName>
    </submittedName>
</protein>
<evidence type="ECO:0000313" key="9">
    <source>
        <dbReference type="Proteomes" id="UP000095038"/>
    </source>
</evidence>
<dbReference type="Proteomes" id="UP000095038">
    <property type="component" value="Unassembled WGS sequence"/>
</dbReference>
<dbReference type="InterPro" id="IPR000873">
    <property type="entry name" value="AMP-dep_synth/lig_dom"/>
</dbReference>
<evidence type="ECO:0000256" key="4">
    <source>
        <dbReference type="ARBA" id="ARBA00022840"/>
    </source>
</evidence>
<keyword evidence="9" id="KW-1185">Reference proteome</keyword>
<dbReference type="AlphaFoldDB" id="A0A1D2VLC1"/>
<keyword evidence="6" id="KW-0472">Membrane</keyword>
<dbReference type="PANTHER" id="PTHR43272">
    <property type="entry name" value="LONG-CHAIN-FATTY-ACID--COA LIGASE"/>
    <property type="match status" value="1"/>
</dbReference>
<dbReference type="InParanoid" id="A0A1D2VLC1"/>
<dbReference type="FunCoup" id="A0A1D2VLC1">
    <property type="interactions" value="853"/>
</dbReference>
<feature type="transmembrane region" description="Helical" evidence="6">
    <location>
        <begin position="278"/>
        <end position="296"/>
    </location>
</feature>
<evidence type="ECO:0000256" key="3">
    <source>
        <dbReference type="ARBA" id="ARBA00022741"/>
    </source>
</evidence>
<proteinExistence type="inferred from homology"/>
<evidence type="ECO:0000259" key="7">
    <source>
        <dbReference type="Pfam" id="PF00501"/>
    </source>
</evidence>
<dbReference type="GO" id="GO:0005783">
    <property type="term" value="C:endoplasmic reticulum"/>
    <property type="evidence" value="ECO:0007669"/>
    <property type="project" value="TreeGrafter"/>
</dbReference>
<dbReference type="PROSITE" id="PS00455">
    <property type="entry name" value="AMP_BINDING"/>
    <property type="match status" value="1"/>
</dbReference>
<dbReference type="Pfam" id="PF00501">
    <property type="entry name" value="AMP-binding"/>
    <property type="match status" value="1"/>
</dbReference>
<dbReference type="GO" id="GO:0005811">
    <property type="term" value="C:lipid droplet"/>
    <property type="evidence" value="ECO:0007669"/>
    <property type="project" value="TreeGrafter"/>
</dbReference>
<accession>A0A1D2VLC1</accession>
<sequence>MVKQANVIVGEARPGETAPRRNFRVPDGPVIKPLDSKAVTLYDLIQECLSRNPNNNCMGWRTLIDIHEEKKFVTKKNNGKDTQVEKTWLYYELGSYNYITKTQLNEIIHNYSKGLVKLGIQPNGQEKLHIFATTSQKWLQTFFAANAQAIPIVTAYDTLGEEGLIHSLIETESSAIFINNLLFPKLINPLKVAKNVRYIIHDEPIDPNDKRQNGKFFSIPNDAKQKIQELRPDIQFITYDQVIQLGKDNFDSIPPNPPKPQDVACVMYTSGSTGVPKGVILTHCNILAGIGGLSIIMDRNQINDKDRIIAFLPLAHIFELMFEIISFWWGGILGYGGVKTLTDLSLRNCQGDLKEFKPTVMVAVAAVWEAIRKGILVQIKKLPPLSQKIFWTAYKSKLFMKNNHIPLSGIFDVIFKKIKAATGGQLRQILNGGSPISVETQIFISNLIAPLLIGYGLTETVAQTCVLAPFAFEYDVAGMLTGSITVKLRDVPELGYFAKDDQGEVLISGAPVTPGYLNNDKENKESFTEDGWFCTGDIAEWTKTGQLKVIDRKKNLVKTANGEYIALEKLESTYRTNSLVANICCYADQTKVKPIALVVPNEPQLKKLAVELGLYESEDDVEFHSVVHDKKLKNAITKDLIKTGSSLGLAGIELIIGVVLVDEEWTPENNMLSAAHKLQRKAIVDSCKAEIEDVYNSN</sequence>
<comment type="similarity">
    <text evidence="1">Belongs to the ATP-dependent AMP-binding enzyme family.</text>
</comment>
<dbReference type="GO" id="GO:0005524">
    <property type="term" value="F:ATP binding"/>
    <property type="evidence" value="ECO:0007669"/>
    <property type="project" value="UniProtKB-KW"/>
</dbReference>
<evidence type="ECO:0000256" key="6">
    <source>
        <dbReference type="SAM" id="Phobius"/>
    </source>
</evidence>
<dbReference type="Gene3D" id="3.40.50.12780">
    <property type="entry name" value="N-terminal domain of ligase-like"/>
    <property type="match status" value="1"/>
</dbReference>
<evidence type="ECO:0000256" key="2">
    <source>
        <dbReference type="ARBA" id="ARBA00022598"/>
    </source>
</evidence>
<dbReference type="PANTHER" id="PTHR43272:SF83">
    <property type="entry name" value="ACYL-COA SYNTHETASE LONG-CHAIN, ISOFORM J"/>
    <property type="match status" value="1"/>
</dbReference>
<dbReference type="GO" id="GO:0035336">
    <property type="term" value="P:long-chain fatty-acyl-CoA metabolic process"/>
    <property type="evidence" value="ECO:0007669"/>
    <property type="project" value="TreeGrafter"/>
</dbReference>
<evidence type="ECO:0000256" key="5">
    <source>
        <dbReference type="ARBA" id="ARBA00036813"/>
    </source>
</evidence>
<comment type="catalytic activity">
    <reaction evidence="5">
        <text>a long-chain fatty acid + ATP + CoA = a long-chain fatty acyl-CoA + AMP + diphosphate</text>
        <dbReference type="Rhea" id="RHEA:15421"/>
        <dbReference type="ChEBI" id="CHEBI:30616"/>
        <dbReference type="ChEBI" id="CHEBI:33019"/>
        <dbReference type="ChEBI" id="CHEBI:57287"/>
        <dbReference type="ChEBI" id="CHEBI:57560"/>
        <dbReference type="ChEBI" id="CHEBI:83139"/>
        <dbReference type="ChEBI" id="CHEBI:456215"/>
        <dbReference type="EC" id="6.2.1.3"/>
    </reaction>
</comment>
<dbReference type="InterPro" id="IPR042099">
    <property type="entry name" value="ANL_N_sf"/>
</dbReference>
<keyword evidence="3" id="KW-0547">Nucleotide-binding</keyword>
<feature type="domain" description="AMP-dependent synthetase/ligase" evidence="7">
    <location>
        <begin position="83"/>
        <end position="517"/>
    </location>
</feature>
<dbReference type="EMBL" id="KV454477">
    <property type="protein sequence ID" value="ODV62409.1"/>
    <property type="molecule type" value="Genomic_DNA"/>
</dbReference>
<dbReference type="GeneID" id="30964014"/>
<feature type="transmembrane region" description="Helical" evidence="6">
    <location>
        <begin position="308"/>
        <end position="329"/>
    </location>
</feature>
<dbReference type="InterPro" id="IPR020845">
    <property type="entry name" value="AMP-binding_CS"/>
</dbReference>
<dbReference type="OrthoDB" id="1700726at2759"/>
<evidence type="ECO:0000313" key="8">
    <source>
        <dbReference type="EMBL" id="ODV62409.1"/>
    </source>
</evidence>
<keyword evidence="6" id="KW-0812">Transmembrane</keyword>
<dbReference type="SUPFAM" id="SSF56801">
    <property type="entry name" value="Acetyl-CoA synthetase-like"/>
    <property type="match status" value="1"/>
</dbReference>
<dbReference type="RefSeq" id="XP_020048716.1">
    <property type="nucleotide sequence ID" value="XM_020190378.1"/>
</dbReference>
<reference evidence="9" key="1">
    <citation type="submission" date="2016-05" db="EMBL/GenBank/DDBJ databases">
        <title>Comparative genomics of biotechnologically important yeasts.</title>
        <authorList>
            <consortium name="DOE Joint Genome Institute"/>
            <person name="Riley R."/>
            <person name="Haridas S."/>
            <person name="Wolfe K.H."/>
            <person name="Lopes M.R."/>
            <person name="Hittinger C.T."/>
            <person name="Goker M."/>
            <person name="Salamov A."/>
            <person name="Wisecaver J."/>
            <person name="Long T.M."/>
            <person name="Aerts A.L."/>
            <person name="Barry K."/>
            <person name="Choi C."/>
            <person name="Clum A."/>
            <person name="Coughlan A.Y."/>
            <person name="Deshpande S."/>
            <person name="Douglass A.P."/>
            <person name="Hanson S.J."/>
            <person name="Klenk H.-P."/>
            <person name="Labutti K."/>
            <person name="Lapidus A."/>
            <person name="Lindquist E."/>
            <person name="Lipzen A."/>
            <person name="Meier-Kolthoff J.P."/>
            <person name="Ohm R.A."/>
            <person name="Otillar R.P."/>
            <person name="Pangilinan J."/>
            <person name="Peng Y."/>
            <person name="Rokas A."/>
            <person name="Rosa C.A."/>
            <person name="Scheuner C."/>
            <person name="Sibirny A.A."/>
            <person name="Slot J.C."/>
            <person name="Stielow J.B."/>
            <person name="Sun H."/>
            <person name="Kurtzman C.P."/>
            <person name="Blackwell M."/>
            <person name="Grigoriev I.V."/>
            <person name="Jeffries T.W."/>
        </authorList>
    </citation>
    <scope>NUCLEOTIDE SEQUENCE [LARGE SCALE GENOMIC DNA]</scope>
    <source>
        <strain evidence="9">DSM 1968</strain>
    </source>
</reference>
<organism evidence="8 9">
    <name type="scientific">Ascoidea rubescens DSM 1968</name>
    <dbReference type="NCBI Taxonomy" id="1344418"/>
    <lineage>
        <taxon>Eukaryota</taxon>
        <taxon>Fungi</taxon>
        <taxon>Dikarya</taxon>
        <taxon>Ascomycota</taxon>
        <taxon>Saccharomycotina</taxon>
        <taxon>Saccharomycetes</taxon>
        <taxon>Ascoideaceae</taxon>
        <taxon>Ascoidea</taxon>
    </lineage>
</organism>
<dbReference type="STRING" id="1344418.A0A1D2VLC1"/>
<keyword evidence="2" id="KW-0436">Ligase</keyword>
<dbReference type="GO" id="GO:0004467">
    <property type="term" value="F:long-chain fatty acid-CoA ligase activity"/>
    <property type="evidence" value="ECO:0007669"/>
    <property type="project" value="UniProtKB-EC"/>
</dbReference>
<dbReference type="GO" id="GO:0005886">
    <property type="term" value="C:plasma membrane"/>
    <property type="evidence" value="ECO:0007669"/>
    <property type="project" value="TreeGrafter"/>
</dbReference>
<keyword evidence="6" id="KW-1133">Transmembrane helix</keyword>
<gene>
    <name evidence="8" type="ORF">ASCRUDRAFT_32679</name>
</gene>